<protein>
    <submittedName>
        <fullName evidence="2">Uncharacterized protein</fullName>
    </submittedName>
</protein>
<dbReference type="AlphaFoldDB" id="A0A4S2M8F6"/>
<gene>
    <name evidence="2" type="ORF">CRM22_001887</name>
</gene>
<feature type="signal peptide" evidence="1">
    <location>
        <begin position="1"/>
        <end position="21"/>
    </location>
</feature>
<keyword evidence="3" id="KW-1185">Reference proteome</keyword>
<name>A0A4S2M8F6_OPIFE</name>
<accession>A0A4S2M8F6</accession>
<dbReference type="Proteomes" id="UP000308267">
    <property type="component" value="Unassembled WGS sequence"/>
</dbReference>
<dbReference type="EMBL" id="SJOL01003358">
    <property type="protein sequence ID" value="TGZ72731.1"/>
    <property type="molecule type" value="Genomic_DNA"/>
</dbReference>
<organism evidence="2 3">
    <name type="scientific">Opisthorchis felineus</name>
    <dbReference type="NCBI Taxonomy" id="147828"/>
    <lineage>
        <taxon>Eukaryota</taxon>
        <taxon>Metazoa</taxon>
        <taxon>Spiralia</taxon>
        <taxon>Lophotrochozoa</taxon>
        <taxon>Platyhelminthes</taxon>
        <taxon>Trematoda</taxon>
        <taxon>Digenea</taxon>
        <taxon>Opisthorchiida</taxon>
        <taxon>Opisthorchiata</taxon>
        <taxon>Opisthorchiidae</taxon>
        <taxon>Opisthorchis</taxon>
    </lineage>
</organism>
<proteinExistence type="predicted"/>
<sequence length="73" mass="8302">MLTQFILIAMVLSAMQDGIQGKPVRPDNWYLRSLLENLQNSLDDEPSPGTLADADYRAFVKRKPQYITGGIRY</sequence>
<keyword evidence="1" id="KW-0732">Signal</keyword>
<evidence type="ECO:0000256" key="1">
    <source>
        <dbReference type="SAM" id="SignalP"/>
    </source>
</evidence>
<comment type="caution">
    <text evidence="2">The sequence shown here is derived from an EMBL/GenBank/DDBJ whole genome shotgun (WGS) entry which is preliminary data.</text>
</comment>
<evidence type="ECO:0000313" key="3">
    <source>
        <dbReference type="Proteomes" id="UP000308267"/>
    </source>
</evidence>
<dbReference type="OrthoDB" id="6223239at2759"/>
<feature type="chain" id="PRO_5020524401" evidence="1">
    <location>
        <begin position="22"/>
        <end position="73"/>
    </location>
</feature>
<evidence type="ECO:0000313" key="2">
    <source>
        <dbReference type="EMBL" id="TGZ72731.1"/>
    </source>
</evidence>
<reference evidence="2 3" key="1">
    <citation type="journal article" date="2019" name="BMC Genomics">
        <title>New insights from Opisthorchis felineus genome: update on genomics of the epidemiologically important liver flukes.</title>
        <authorList>
            <person name="Ershov N.I."/>
            <person name="Mordvinov V.A."/>
            <person name="Prokhortchouk E.B."/>
            <person name="Pakharukova M.Y."/>
            <person name="Gunbin K.V."/>
            <person name="Ustyantsev K."/>
            <person name="Genaev M.A."/>
            <person name="Blinov A.G."/>
            <person name="Mazur A."/>
            <person name="Boulygina E."/>
            <person name="Tsygankova S."/>
            <person name="Khrameeva E."/>
            <person name="Chekanov N."/>
            <person name="Fan G."/>
            <person name="Xiao A."/>
            <person name="Zhang H."/>
            <person name="Xu X."/>
            <person name="Yang H."/>
            <person name="Solovyev V."/>
            <person name="Lee S.M."/>
            <person name="Liu X."/>
            <person name="Afonnikov D.A."/>
            <person name="Skryabin K.G."/>
        </authorList>
    </citation>
    <scope>NUCLEOTIDE SEQUENCE [LARGE SCALE GENOMIC DNA]</scope>
    <source>
        <strain evidence="2">AK-0245</strain>
        <tissue evidence="2">Whole organism</tissue>
    </source>
</reference>